<feature type="domain" description="HTH LytTR-type" evidence="9">
    <location>
        <begin position="154"/>
        <end position="252"/>
    </location>
</feature>
<evidence type="ECO:0000256" key="1">
    <source>
        <dbReference type="ARBA" id="ARBA00018672"/>
    </source>
</evidence>
<evidence type="ECO:0000313" key="10">
    <source>
        <dbReference type="EMBL" id="OPX45962.1"/>
    </source>
</evidence>
<comment type="function">
    <text evidence="6">Required for high-level post-exponential phase expression of a series of secreted proteins.</text>
</comment>
<evidence type="ECO:0000313" key="11">
    <source>
        <dbReference type="Proteomes" id="UP000191554"/>
    </source>
</evidence>
<protein>
    <recommendedName>
        <fullName evidence="1">Stage 0 sporulation protein A homolog</fullName>
    </recommendedName>
</protein>
<dbReference type="InterPro" id="IPR007492">
    <property type="entry name" value="LytTR_DNA-bd_dom"/>
</dbReference>
<evidence type="ECO:0000259" key="8">
    <source>
        <dbReference type="PROSITE" id="PS50110"/>
    </source>
</evidence>
<dbReference type="Gene3D" id="3.40.50.2300">
    <property type="match status" value="1"/>
</dbReference>
<name>A0A1V4SQ19_RUMHU</name>
<dbReference type="Pfam" id="PF00072">
    <property type="entry name" value="Response_reg"/>
    <property type="match status" value="1"/>
</dbReference>
<dbReference type="Gene3D" id="2.40.50.1020">
    <property type="entry name" value="LytTr DNA-binding domain"/>
    <property type="match status" value="1"/>
</dbReference>
<accession>A0A1V4SQ19</accession>
<evidence type="ECO:0000256" key="3">
    <source>
        <dbReference type="ARBA" id="ARBA00023012"/>
    </source>
</evidence>
<dbReference type="OrthoDB" id="9802383at2"/>
<evidence type="ECO:0000256" key="5">
    <source>
        <dbReference type="ARBA" id="ARBA00024867"/>
    </source>
</evidence>
<feature type="modified residue" description="4-aspartylphosphate" evidence="7">
    <location>
        <position position="72"/>
    </location>
</feature>
<dbReference type="SUPFAM" id="SSF52172">
    <property type="entry name" value="CheY-like"/>
    <property type="match status" value="1"/>
</dbReference>
<dbReference type="AlphaFoldDB" id="A0A1V4SQ19"/>
<evidence type="ECO:0000256" key="7">
    <source>
        <dbReference type="PROSITE-ProRule" id="PRU00169"/>
    </source>
</evidence>
<keyword evidence="11" id="KW-1185">Reference proteome</keyword>
<dbReference type="PROSITE" id="PS50110">
    <property type="entry name" value="RESPONSE_REGULATORY"/>
    <property type="match status" value="1"/>
</dbReference>
<sequence>MLFKIFCGVKVMLPIIICEDNRIQREKIKELIKQIIAKEDYRFEVVLSTDDPGIVLNLVNSQEDFKGIYFLDVDLHNEINGIKLAEIIRKKDFSGHIIFITTHSEMSYLTFKYKVEALDYILKDNFDSIRSKLAECLAYIHENYNSLGQKQSVLTLKQDEMVINIPFDNIMFIEASPNAHKVIVHEENRHTEVYGALNELESKLDENFYRCHRAYLVNRPKIREINKKDRIIYMQNGEECLASFRSIGGLVK</sequence>
<comment type="function">
    <text evidence="5">May play the central regulatory role in sporulation. It may be an element of the effector pathway responsible for the activation of sporulation genes in response to nutritional stress. Spo0A may act in concert with spo0H (a sigma factor) to control the expression of some genes that are critical to the sporulation process.</text>
</comment>
<dbReference type="PANTHER" id="PTHR37299:SF3">
    <property type="entry name" value="STAGE 0 SPORULATION PROTEIN A HOMOLOG"/>
    <property type="match status" value="1"/>
</dbReference>
<dbReference type="InterPro" id="IPR001789">
    <property type="entry name" value="Sig_transdc_resp-reg_receiver"/>
</dbReference>
<dbReference type="InterPro" id="IPR046947">
    <property type="entry name" value="LytR-like"/>
</dbReference>
<dbReference type="GO" id="GO:0003677">
    <property type="term" value="F:DNA binding"/>
    <property type="evidence" value="ECO:0007669"/>
    <property type="project" value="InterPro"/>
</dbReference>
<proteinExistence type="predicted"/>
<feature type="domain" description="Response regulatory" evidence="8">
    <location>
        <begin position="14"/>
        <end position="138"/>
    </location>
</feature>
<dbReference type="SMART" id="SM00850">
    <property type="entry name" value="LytTR"/>
    <property type="match status" value="1"/>
</dbReference>
<dbReference type="GO" id="GO:0000156">
    <property type="term" value="F:phosphorelay response regulator activity"/>
    <property type="evidence" value="ECO:0007669"/>
    <property type="project" value="InterPro"/>
</dbReference>
<evidence type="ECO:0000256" key="6">
    <source>
        <dbReference type="ARBA" id="ARBA00037164"/>
    </source>
</evidence>
<dbReference type="InterPro" id="IPR011006">
    <property type="entry name" value="CheY-like_superfamily"/>
</dbReference>
<keyword evidence="4" id="KW-0010">Activator</keyword>
<keyword evidence="3" id="KW-0902">Two-component regulatory system</keyword>
<dbReference type="PANTHER" id="PTHR37299">
    <property type="entry name" value="TRANSCRIPTIONAL REGULATOR-RELATED"/>
    <property type="match status" value="1"/>
</dbReference>
<dbReference type="PROSITE" id="PS50930">
    <property type="entry name" value="HTH_LYTTR"/>
    <property type="match status" value="1"/>
</dbReference>
<dbReference type="Proteomes" id="UP000191554">
    <property type="component" value="Unassembled WGS sequence"/>
</dbReference>
<keyword evidence="7" id="KW-0597">Phosphoprotein</keyword>
<reference evidence="10 11" key="1">
    <citation type="submission" date="2017-03" db="EMBL/GenBank/DDBJ databases">
        <title>Genome sequence of Clostridium hungatei DSM 14427.</title>
        <authorList>
            <person name="Poehlein A."/>
            <person name="Daniel R."/>
        </authorList>
    </citation>
    <scope>NUCLEOTIDE SEQUENCE [LARGE SCALE GENOMIC DNA]</scope>
    <source>
        <strain evidence="10 11">DSM 14427</strain>
    </source>
</reference>
<evidence type="ECO:0000256" key="4">
    <source>
        <dbReference type="ARBA" id="ARBA00023159"/>
    </source>
</evidence>
<evidence type="ECO:0000256" key="2">
    <source>
        <dbReference type="ARBA" id="ARBA00022490"/>
    </source>
</evidence>
<gene>
    <name evidence="10" type="primary">agrA_1</name>
    <name evidence="10" type="ORF">CLHUN_04370</name>
</gene>
<keyword evidence="2" id="KW-0963">Cytoplasm</keyword>
<dbReference type="STRING" id="48256.CLHUN_04370"/>
<dbReference type="EMBL" id="MZGX01000002">
    <property type="protein sequence ID" value="OPX45962.1"/>
    <property type="molecule type" value="Genomic_DNA"/>
</dbReference>
<dbReference type="Pfam" id="PF04397">
    <property type="entry name" value="LytTR"/>
    <property type="match status" value="1"/>
</dbReference>
<evidence type="ECO:0000259" key="9">
    <source>
        <dbReference type="PROSITE" id="PS50930"/>
    </source>
</evidence>
<organism evidence="10 11">
    <name type="scientific">Ruminiclostridium hungatei</name>
    <name type="common">Clostridium hungatei</name>
    <dbReference type="NCBI Taxonomy" id="48256"/>
    <lineage>
        <taxon>Bacteria</taxon>
        <taxon>Bacillati</taxon>
        <taxon>Bacillota</taxon>
        <taxon>Clostridia</taxon>
        <taxon>Eubacteriales</taxon>
        <taxon>Oscillospiraceae</taxon>
        <taxon>Ruminiclostridium</taxon>
    </lineage>
</organism>
<comment type="caution">
    <text evidence="10">The sequence shown here is derived from an EMBL/GenBank/DDBJ whole genome shotgun (WGS) entry which is preliminary data.</text>
</comment>
<dbReference type="SMART" id="SM00448">
    <property type="entry name" value="REC"/>
    <property type="match status" value="1"/>
</dbReference>